<dbReference type="RefSeq" id="WP_010039349.1">
    <property type="nucleotide sequence ID" value="NZ_CP025958.1"/>
</dbReference>
<name>A0A2Z3H2F6_9BACT</name>
<dbReference type="EMBL" id="CP025958">
    <property type="protein sequence ID" value="AWM40213.1"/>
    <property type="molecule type" value="Genomic_DNA"/>
</dbReference>
<dbReference type="KEGG" id="gog:C1280_26550"/>
<protein>
    <submittedName>
        <fullName evidence="1">Uncharacterized protein</fullName>
    </submittedName>
</protein>
<proteinExistence type="predicted"/>
<accession>A0A2Z3H2F6</accession>
<evidence type="ECO:0000313" key="1">
    <source>
        <dbReference type="EMBL" id="AWM40213.1"/>
    </source>
</evidence>
<keyword evidence="2" id="KW-1185">Reference proteome</keyword>
<sequence>MVQHDYNGAGRWSRAAILARYGELARRLRIEAPADLRPLEVTAAGERWIYPVMMRVIEGIERGDAACVELGIAFIEEDSPFPFGRVLKSNTARALRRAALTPEQQERIRRRVVAMLVAGNTPREYREYAKLVRRIGVGNWWAQAEGRLNLTSPYVRRYYNYFKQHVLGNEPSAAAPNPAT</sequence>
<dbReference type="Proteomes" id="UP000245802">
    <property type="component" value="Chromosome"/>
</dbReference>
<gene>
    <name evidence="1" type="ORF">C1280_26550</name>
</gene>
<dbReference type="AlphaFoldDB" id="A0A2Z3H2F6"/>
<organism evidence="1 2">
    <name type="scientific">Gemmata obscuriglobus</name>
    <dbReference type="NCBI Taxonomy" id="114"/>
    <lineage>
        <taxon>Bacteria</taxon>
        <taxon>Pseudomonadati</taxon>
        <taxon>Planctomycetota</taxon>
        <taxon>Planctomycetia</taxon>
        <taxon>Gemmatales</taxon>
        <taxon>Gemmataceae</taxon>
        <taxon>Gemmata</taxon>
    </lineage>
</organism>
<reference evidence="1 2" key="1">
    <citation type="submission" date="2018-01" db="EMBL/GenBank/DDBJ databases">
        <title>G. obscuriglobus.</title>
        <authorList>
            <person name="Franke J."/>
            <person name="Blomberg W."/>
            <person name="Selmecki A."/>
        </authorList>
    </citation>
    <scope>NUCLEOTIDE SEQUENCE [LARGE SCALE GENOMIC DNA]</scope>
    <source>
        <strain evidence="1 2">DSM 5831</strain>
    </source>
</reference>
<evidence type="ECO:0000313" key="2">
    <source>
        <dbReference type="Proteomes" id="UP000245802"/>
    </source>
</evidence>
<dbReference type="OrthoDB" id="6058222at2"/>